<gene>
    <name evidence="1" type="ORF">S03H2_51976</name>
</gene>
<dbReference type="AlphaFoldDB" id="X1I0T6"/>
<name>X1I0T6_9ZZZZ</name>
<sequence>MKKQVLIMGAAGRDFHNFNVHFRDNPDYEVVAFTATQIPDIEGRAYPPELAGSLYPQGVPIVSENGLTALIKEKAIDLVVFAYSDVSNQYVMERSSLVNAAGADFVLLGTKSTMLKSQKPLISITAVRTGSGKSQTARRVCNILKNEGRKLAVIRHPMPYGNLAKQEWQRFGTYEDLDRHKCTIEEREEYEPHIDNE</sequence>
<dbReference type="Gene3D" id="3.40.50.720">
    <property type="entry name" value="NAD(P)-binding Rossmann-like Domain"/>
    <property type="match status" value="1"/>
</dbReference>
<evidence type="ECO:0000313" key="1">
    <source>
        <dbReference type="EMBL" id="GAH62930.1"/>
    </source>
</evidence>
<dbReference type="EMBL" id="BARU01033007">
    <property type="protein sequence ID" value="GAH62930.1"/>
    <property type="molecule type" value="Genomic_DNA"/>
</dbReference>
<feature type="non-terminal residue" evidence="1">
    <location>
        <position position="197"/>
    </location>
</feature>
<protein>
    <recommendedName>
        <fullName evidence="2">GTPase</fullName>
    </recommendedName>
</protein>
<accession>X1I0T6</accession>
<proteinExistence type="predicted"/>
<comment type="caution">
    <text evidence="1">The sequence shown here is derived from an EMBL/GenBank/DDBJ whole genome shotgun (WGS) entry which is preliminary data.</text>
</comment>
<dbReference type="PANTHER" id="PTHR42869:SF1">
    <property type="entry name" value="SLL0572 PROTEIN"/>
    <property type="match status" value="1"/>
</dbReference>
<organism evidence="1">
    <name type="scientific">marine sediment metagenome</name>
    <dbReference type="NCBI Taxonomy" id="412755"/>
    <lineage>
        <taxon>unclassified sequences</taxon>
        <taxon>metagenomes</taxon>
        <taxon>ecological metagenomes</taxon>
    </lineage>
</organism>
<dbReference type="PANTHER" id="PTHR42869">
    <property type="entry name" value="SLL0572 PROTEIN"/>
    <property type="match status" value="1"/>
</dbReference>
<reference evidence="1" key="1">
    <citation type="journal article" date="2014" name="Front. Microbiol.">
        <title>High frequency of phylogenetically diverse reductive dehalogenase-homologous genes in deep subseafloor sedimentary metagenomes.</title>
        <authorList>
            <person name="Kawai M."/>
            <person name="Futagami T."/>
            <person name="Toyoda A."/>
            <person name="Takaki Y."/>
            <person name="Nishi S."/>
            <person name="Hori S."/>
            <person name="Arai W."/>
            <person name="Tsubouchi T."/>
            <person name="Morono Y."/>
            <person name="Uchiyama I."/>
            <person name="Ito T."/>
            <person name="Fujiyama A."/>
            <person name="Inagaki F."/>
            <person name="Takami H."/>
        </authorList>
    </citation>
    <scope>NUCLEOTIDE SEQUENCE</scope>
    <source>
        <strain evidence="1">Expedition CK06-06</strain>
    </source>
</reference>
<evidence type="ECO:0008006" key="2">
    <source>
        <dbReference type="Google" id="ProtNLM"/>
    </source>
</evidence>
<dbReference type="InterPro" id="IPR053199">
    <property type="entry name" value="cDPG_synthetase-like"/>
</dbReference>